<evidence type="ECO:0000313" key="3">
    <source>
        <dbReference type="Proteomes" id="UP001055117"/>
    </source>
</evidence>
<evidence type="ECO:0000256" key="1">
    <source>
        <dbReference type="SAM" id="Phobius"/>
    </source>
</evidence>
<dbReference type="RefSeq" id="WP_147725195.1">
    <property type="nucleotide sequence ID" value="NZ_BPQG01000051.1"/>
</dbReference>
<reference evidence="2 3" key="1">
    <citation type="journal article" date="2021" name="Front. Microbiol.">
        <title>Comprehensive Comparative Genomics and Phenotyping of Methylobacterium Species.</title>
        <authorList>
            <person name="Alessa O."/>
            <person name="Ogura Y."/>
            <person name="Fujitani Y."/>
            <person name="Takami H."/>
            <person name="Hayashi T."/>
            <person name="Sahin N."/>
            <person name="Tani A."/>
        </authorList>
    </citation>
    <scope>NUCLEOTIDE SEQUENCE [LARGE SCALE GENOMIC DNA]</scope>
    <source>
        <strain evidence="2 3">DSM 23679</strain>
    </source>
</reference>
<keyword evidence="1" id="KW-0472">Membrane</keyword>
<dbReference type="Proteomes" id="UP001055117">
    <property type="component" value="Unassembled WGS sequence"/>
</dbReference>
<dbReference type="EMBL" id="BPQG01000051">
    <property type="protein sequence ID" value="GJD45397.1"/>
    <property type="molecule type" value="Genomic_DNA"/>
</dbReference>
<gene>
    <name evidence="2" type="ORF">AFCDBAGC_3269</name>
</gene>
<comment type="caution">
    <text evidence="2">The sequence shown here is derived from an EMBL/GenBank/DDBJ whole genome shotgun (WGS) entry which is preliminary data.</text>
</comment>
<keyword evidence="3" id="KW-1185">Reference proteome</keyword>
<organism evidence="2 3">
    <name type="scientific">Methylobacterium cerastii</name>
    <dbReference type="NCBI Taxonomy" id="932741"/>
    <lineage>
        <taxon>Bacteria</taxon>
        <taxon>Pseudomonadati</taxon>
        <taxon>Pseudomonadota</taxon>
        <taxon>Alphaproteobacteria</taxon>
        <taxon>Hyphomicrobiales</taxon>
        <taxon>Methylobacteriaceae</taxon>
        <taxon>Methylobacterium</taxon>
    </lineage>
</organism>
<keyword evidence="1" id="KW-0812">Transmembrane</keyword>
<evidence type="ECO:0000313" key="2">
    <source>
        <dbReference type="EMBL" id="GJD45397.1"/>
    </source>
</evidence>
<evidence type="ECO:0008006" key="4">
    <source>
        <dbReference type="Google" id="ProtNLM"/>
    </source>
</evidence>
<name>A0ABQ4QKK9_9HYPH</name>
<protein>
    <recommendedName>
        <fullName evidence="4">CoxF protein</fullName>
    </recommendedName>
</protein>
<keyword evidence="1" id="KW-1133">Transmembrane helix</keyword>
<sequence length="59" mass="6730">MEYDPHGFPKIEMRPLTPEEEARRRKRSIAIALALGAMVLLFFVLTIAKLGPQILNRPL</sequence>
<proteinExistence type="predicted"/>
<accession>A0ABQ4QKK9</accession>
<feature type="transmembrane region" description="Helical" evidence="1">
    <location>
        <begin position="29"/>
        <end position="48"/>
    </location>
</feature>